<accession>A0ABR1LJH9</accession>
<sequence length="240" mass="27210">MKRARSDPTHAMPAKRPRTGDSSRRSRLARTQQPGKGDRQELRSYNAHSRASSSASSTAGLRAKEPRLLPQRPVSRKDHSTSGHGKRQKEFREPTPASLAQRSYCSPRKFQDLAAAALRIVEQHFAIPHVQTRQRRQKHFQDRQDRDRSQSVLHRREYEPGWHLEELASHEPDSDGDEGGDAEDTDEAEPGTVYESRETDWGYTKPVVIELEESDGCSDEDGHDTPVEDRAAWLRAVRGA</sequence>
<organism evidence="2 3">
    <name type="scientific">Phyllosticta citribraziliensis</name>
    <dbReference type="NCBI Taxonomy" id="989973"/>
    <lineage>
        <taxon>Eukaryota</taxon>
        <taxon>Fungi</taxon>
        <taxon>Dikarya</taxon>
        <taxon>Ascomycota</taxon>
        <taxon>Pezizomycotina</taxon>
        <taxon>Dothideomycetes</taxon>
        <taxon>Dothideomycetes incertae sedis</taxon>
        <taxon>Botryosphaeriales</taxon>
        <taxon>Phyllostictaceae</taxon>
        <taxon>Phyllosticta</taxon>
    </lineage>
</organism>
<keyword evidence="3" id="KW-1185">Reference proteome</keyword>
<dbReference type="Proteomes" id="UP001360953">
    <property type="component" value="Unassembled WGS sequence"/>
</dbReference>
<comment type="caution">
    <text evidence="2">The sequence shown here is derived from an EMBL/GenBank/DDBJ whole genome shotgun (WGS) entry which is preliminary data.</text>
</comment>
<feature type="compositionally biased region" description="Acidic residues" evidence="1">
    <location>
        <begin position="174"/>
        <end position="189"/>
    </location>
</feature>
<name>A0ABR1LJH9_9PEZI</name>
<dbReference type="EMBL" id="JBBPEH010000008">
    <property type="protein sequence ID" value="KAK7535371.1"/>
    <property type="molecule type" value="Genomic_DNA"/>
</dbReference>
<gene>
    <name evidence="2" type="ORF">J3D65DRAFT_450968</name>
</gene>
<feature type="compositionally biased region" description="Basic and acidic residues" evidence="1">
    <location>
        <begin position="139"/>
        <end position="173"/>
    </location>
</feature>
<protein>
    <submittedName>
        <fullName evidence="2">Uncharacterized protein</fullName>
    </submittedName>
</protein>
<feature type="compositionally biased region" description="Low complexity" evidence="1">
    <location>
        <begin position="43"/>
        <end position="61"/>
    </location>
</feature>
<dbReference type="GeneID" id="92029252"/>
<evidence type="ECO:0000313" key="2">
    <source>
        <dbReference type="EMBL" id="KAK7535371.1"/>
    </source>
</evidence>
<evidence type="ECO:0000256" key="1">
    <source>
        <dbReference type="SAM" id="MobiDB-lite"/>
    </source>
</evidence>
<proteinExistence type="predicted"/>
<feature type="region of interest" description="Disordered" evidence="1">
    <location>
        <begin position="131"/>
        <end position="200"/>
    </location>
</feature>
<feature type="region of interest" description="Disordered" evidence="1">
    <location>
        <begin position="1"/>
        <end position="105"/>
    </location>
</feature>
<reference evidence="2 3" key="1">
    <citation type="submission" date="2024-04" db="EMBL/GenBank/DDBJ databases">
        <title>Phyllosticta paracitricarpa is synonymous to the EU quarantine fungus P. citricarpa based on phylogenomic analyses.</title>
        <authorList>
            <consortium name="Lawrence Berkeley National Laboratory"/>
            <person name="Van ingen-buijs V.A."/>
            <person name="Van westerhoven A.C."/>
            <person name="Haridas S."/>
            <person name="Skiadas P."/>
            <person name="Martin F."/>
            <person name="Groenewald J.Z."/>
            <person name="Crous P.W."/>
            <person name="Seidl M.F."/>
        </authorList>
    </citation>
    <scope>NUCLEOTIDE SEQUENCE [LARGE SCALE GENOMIC DNA]</scope>
    <source>
        <strain evidence="2 3">CPC 17464</strain>
    </source>
</reference>
<dbReference type="RefSeq" id="XP_066654096.1">
    <property type="nucleotide sequence ID" value="XM_066796346.1"/>
</dbReference>
<evidence type="ECO:0000313" key="3">
    <source>
        <dbReference type="Proteomes" id="UP001360953"/>
    </source>
</evidence>